<dbReference type="EMBL" id="CAJRGZ010000015">
    <property type="protein sequence ID" value="CAG5149862.1"/>
    <property type="molecule type" value="Genomic_DNA"/>
</dbReference>
<feature type="compositionally biased region" description="Basic and acidic residues" evidence="1">
    <location>
        <begin position="281"/>
        <end position="290"/>
    </location>
</feature>
<organism evidence="2 3">
    <name type="scientific">Alternaria atra</name>
    <dbReference type="NCBI Taxonomy" id="119953"/>
    <lineage>
        <taxon>Eukaryota</taxon>
        <taxon>Fungi</taxon>
        <taxon>Dikarya</taxon>
        <taxon>Ascomycota</taxon>
        <taxon>Pezizomycotina</taxon>
        <taxon>Dothideomycetes</taxon>
        <taxon>Pleosporomycetidae</taxon>
        <taxon>Pleosporales</taxon>
        <taxon>Pleosporineae</taxon>
        <taxon>Pleosporaceae</taxon>
        <taxon>Alternaria</taxon>
        <taxon>Alternaria sect. Ulocladioides</taxon>
    </lineage>
</organism>
<proteinExistence type="predicted"/>
<comment type="caution">
    <text evidence="2">The sequence shown here is derived from an EMBL/GenBank/DDBJ whole genome shotgun (WGS) entry which is preliminary data.</text>
</comment>
<dbReference type="RefSeq" id="XP_043166013.1">
    <property type="nucleotide sequence ID" value="XM_043310078.1"/>
</dbReference>
<dbReference type="GeneID" id="67013921"/>
<gene>
    <name evidence="2" type="ORF">ALTATR162_LOCUS2472</name>
</gene>
<evidence type="ECO:0000313" key="3">
    <source>
        <dbReference type="Proteomes" id="UP000676310"/>
    </source>
</evidence>
<feature type="region of interest" description="Disordered" evidence="1">
    <location>
        <begin position="281"/>
        <end position="300"/>
    </location>
</feature>
<protein>
    <submittedName>
        <fullName evidence="2">Uncharacterized protein</fullName>
    </submittedName>
</protein>
<dbReference type="AlphaFoldDB" id="A0A8J2HY10"/>
<name>A0A8J2HY10_9PLEO</name>
<dbReference type="OrthoDB" id="3798496at2759"/>
<sequence>MSLPHIPAALTLLTSHPIAPRILTFYTSFEDNTAQLMSFFTNLLKGLKGTTLIRTNSPPRTSGNIISNQINDEDWEIVNPHEVGVFYHDRVTLLLGPRRETRHQILLTDMPKSSGLLNHLRILHPSHRTIHLFFPDLPMVNSYLDLQSVSADALAIETPWLDIIKLAATADIFQDTYIEDKALAGLNQKAIIALTPGNAVSLFEDDDFSFAHVYHTRTGDGGKLSKTLHGIRQMDMYKSELPVVKLPKAEDVEPKSESLMRKTRGSKYDNSMLKGRGLVAAKKEEDDKVHPVRQPTVPPNLEALKHGDVSNFIYPGKKSTRM</sequence>
<evidence type="ECO:0000313" key="2">
    <source>
        <dbReference type="EMBL" id="CAG5149862.1"/>
    </source>
</evidence>
<dbReference type="Proteomes" id="UP000676310">
    <property type="component" value="Unassembled WGS sequence"/>
</dbReference>
<accession>A0A8J2HY10</accession>
<keyword evidence="3" id="KW-1185">Reference proteome</keyword>
<evidence type="ECO:0000256" key="1">
    <source>
        <dbReference type="SAM" id="MobiDB-lite"/>
    </source>
</evidence>
<reference evidence="2" key="1">
    <citation type="submission" date="2021-05" db="EMBL/GenBank/DDBJ databases">
        <authorList>
            <person name="Stam R."/>
        </authorList>
    </citation>
    <scope>NUCLEOTIDE SEQUENCE</scope>
    <source>
        <strain evidence="2">CS162</strain>
    </source>
</reference>